<dbReference type="Gene3D" id="1.10.730.10">
    <property type="entry name" value="Isoleucyl-tRNA Synthetase, Domain 1"/>
    <property type="match status" value="1"/>
</dbReference>
<evidence type="ECO:0000256" key="2">
    <source>
        <dbReference type="ARBA" id="ARBA00004514"/>
    </source>
</evidence>
<dbReference type="InterPro" id="IPR013155">
    <property type="entry name" value="M/V/L/I-tRNA-synth_anticd-bd"/>
</dbReference>
<dbReference type="GO" id="GO:0006428">
    <property type="term" value="P:isoleucyl-tRNA aminoacylation"/>
    <property type="evidence" value="ECO:0007669"/>
    <property type="project" value="InterPro"/>
</dbReference>
<keyword evidence="9 17" id="KW-0067">ATP-binding</keyword>
<dbReference type="InterPro" id="IPR023586">
    <property type="entry name" value="Ile-tRNA-ligase_type2"/>
</dbReference>
<evidence type="ECO:0000256" key="16">
    <source>
        <dbReference type="ARBA" id="ARBA00069879"/>
    </source>
</evidence>
<evidence type="ECO:0000256" key="5">
    <source>
        <dbReference type="ARBA" id="ARBA00022490"/>
    </source>
</evidence>
<evidence type="ECO:0000256" key="15">
    <source>
        <dbReference type="ARBA" id="ARBA00063494"/>
    </source>
</evidence>
<dbReference type="NCBIfam" id="TIGR00392">
    <property type="entry name" value="ileS"/>
    <property type="match status" value="1"/>
</dbReference>
<evidence type="ECO:0000256" key="12">
    <source>
        <dbReference type="ARBA" id="ARBA00023146"/>
    </source>
</evidence>
<dbReference type="PROSITE" id="PS00178">
    <property type="entry name" value="AA_TRNA_LIGASE_I"/>
    <property type="match status" value="1"/>
</dbReference>
<comment type="subunit">
    <text evidence="15">Part of a multisubunit complex that groups tRNA ligases for Arg (RARS1), Asp (DARS1), Gln (QARS1), Ile (IARS1), Leu (LARS1), Lys (KARS1), Met (MARS1) the bifunctional ligase for Glu and Pro (EPRS1) and the auxiliary subunits AIMP1/p43, AIMP2/p38 and EEF1E1/p18.</text>
</comment>
<keyword evidence="5" id="KW-0963">Cytoplasm</keyword>
<dbReference type="InterPro" id="IPR033709">
    <property type="entry name" value="Anticodon_Ile_ABEc"/>
</dbReference>
<dbReference type="FunFam" id="3.40.50.620:FF:000050">
    <property type="entry name" value="Isoleucyl-tRNA synthetase,cytoplasmic"/>
    <property type="match status" value="1"/>
</dbReference>
<dbReference type="Proteomes" id="UP000678499">
    <property type="component" value="Unassembled WGS sequence"/>
</dbReference>
<proteinExistence type="inferred from homology"/>
<evidence type="ECO:0000256" key="9">
    <source>
        <dbReference type="ARBA" id="ARBA00022840"/>
    </source>
</evidence>
<dbReference type="SUPFAM" id="SSF47323">
    <property type="entry name" value="Anticodon-binding domain of a subclass of class I aminoacyl-tRNA synthetases"/>
    <property type="match status" value="1"/>
</dbReference>
<dbReference type="EMBL" id="CAJPEX010000053">
    <property type="protein sequence ID" value="CAG0912846.1"/>
    <property type="molecule type" value="Genomic_DNA"/>
</dbReference>
<dbReference type="InterPro" id="IPR002300">
    <property type="entry name" value="aa-tRNA-synth_Ia"/>
</dbReference>
<dbReference type="GO" id="GO:0017101">
    <property type="term" value="C:aminoacyl-tRNA synthetase multienzyme complex"/>
    <property type="evidence" value="ECO:0007669"/>
    <property type="project" value="UniProtKB-ARBA"/>
</dbReference>
<comment type="subcellular location">
    <subcellularLocation>
        <location evidence="2">Cytoplasm</location>
        <location evidence="2">Cytosol</location>
    </subcellularLocation>
</comment>
<dbReference type="GO" id="GO:0004822">
    <property type="term" value="F:isoleucine-tRNA ligase activity"/>
    <property type="evidence" value="ECO:0007669"/>
    <property type="project" value="UniProtKB-EC"/>
</dbReference>
<keyword evidence="8 17" id="KW-0547">Nucleotide-binding</keyword>
<dbReference type="CDD" id="cd07961">
    <property type="entry name" value="Anticodon_Ia_Ile_ABEc"/>
    <property type="match status" value="1"/>
</dbReference>
<feature type="domain" description="Aminoacyl-tRNA synthetase class Ia" evidence="18">
    <location>
        <begin position="19"/>
        <end position="649"/>
    </location>
</feature>
<keyword evidence="7 17" id="KW-0436">Ligase</keyword>
<sequence length="1271" mass="145670">MVVQRVPENISFPVEEEKVLQLWKEWDVFQTSLKHSKGRPRFSFYDGPPFATGLPHYGHILAGTIKDIVTRFAHQNGFHVERRFGWDTHGLPIEYEIDKALGIKTPQQVAEMGIAKYNEECRKIVMRYAKDWEDIVGRIGRWIDFKNDYKTMYPWFMESVWWVFKQLFLKGLVYRGSKVMPFSTACHTPLSNFESGQNYKEVVDPAVMVSFPLEEDPQVSLVAWTTTPWTLPSNLTLCVNPNLLYAKVEDKASKKIFILMQSRLVSLYKSEAEYALIDTFPGSRLLGKAYEPLFPYFAKCLTMLCPEQMKERGAFRVLNDEYVTEESGTGVVHQAPYFGEDDYRVCLSAGVITKDMEIICPVDDSGCFSSEVPDFSGMHVKDADKKITQHLKSMGRLVHVGTVKHSYPFCWRSDTPLIYKAVPSWFIRVQDHSEDLLKATANTYWVPDFVKEKRFGNWLKEARDWAVSRNRYWGTPIPLWVSEDFEEVVCIGSISELEALTGQKISDLHREFVDGLTIPSKRPGQPPLRRVTEVFDCWFESGSMPYAQVHYPFERKKEFDESFPADFIAEGLDQTRGWFYTLLVIGTLIHGRAPFKNLIVNGMVLAADGMKMSKSKKNYPDPMEIVHKYGADALRLYLINSPVVRAESLKFKEEGVRDILKDVFLPWFNAFRFLMQNLERLEKNLHVLTSGMISLSLRMSSAPADRSEEGELFVFDERQVHLSTNTMDRWIMSFTQSLLEFFHAEMEAYRLYTVVPKLVKFVDNLTNWYVRMNRNRLKGKTDIHDNHNALLTLFGVIFSLVRMMAPFTPFLAETMYQTLRHCWTLEGRKEEDIRSVHYLMLPKPRFELIDIDVERAVSRMQSIIDLGRVVRDRNTIPLKYPLPELVVIHMEKEFLEDISSLKSYVQEELNVKEITTSSDKGKYGVCLRAEPDFRVLGNRLKGDLKKVMAKIKALSDEDLHKFLVDGQLEVEGHVLETDALRIMYAFEGSKAEELKARYSAHWDSQVLILVDITPDQGMQDEGTAREVINRIQKLRKKAKLVPTDPISVFYEVKPKGSELDRVVEEHREALIASSIKAPVLPLSEFSGDVLIQETQDLKGSSLHLVLRRNAAGSATSCNGCRFLNLVWLCGSDVKKGTILLENPARRAGFADKADFENSVRRLCEYFGTIPIEFYDLSCGSPSLVQDLFSRRLDFKSKTLLVVPRGRNINGFSFPVSDAPFSKFIEVSDNGDQAMILLENPVGNPVHASHVVKYAKQFLPSVDPSKLGLTKL</sequence>
<dbReference type="PANTHER" id="PTHR42780">
    <property type="entry name" value="SOLEUCYL-TRNA SYNTHETASE"/>
    <property type="match status" value="1"/>
</dbReference>
<dbReference type="InterPro" id="IPR001412">
    <property type="entry name" value="aa-tRNA-synth_I_CS"/>
</dbReference>
<dbReference type="GO" id="GO:0005524">
    <property type="term" value="F:ATP binding"/>
    <property type="evidence" value="ECO:0007669"/>
    <property type="project" value="UniProtKB-KW"/>
</dbReference>
<keyword evidence="11" id="KW-0007">Acetylation</keyword>
<dbReference type="Pfam" id="PF08264">
    <property type="entry name" value="Anticodon_1"/>
    <property type="match status" value="1"/>
</dbReference>
<gene>
    <name evidence="20" type="ORF">NMOB1V02_LOCUS616</name>
</gene>
<keyword evidence="21" id="KW-1185">Reference proteome</keyword>
<dbReference type="HAMAP" id="MF_02003">
    <property type="entry name" value="Ile_tRNA_synth_type2"/>
    <property type="match status" value="1"/>
</dbReference>
<dbReference type="FunFam" id="3.40.50.620:FF:000414">
    <property type="entry name" value="Isoleucine--tRNA ligase, cytoplasmic-like"/>
    <property type="match status" value="1"/>
</dbReference>
<dbReference type="GO" id="GO:0005829">
    <property type="term" value="C:cytosol"/>
    <property type="evidence" value="ECO:0007669"/>
    <property type="project" value="UniProtKB-SubCell"/>
</dbReference>
<evidence type="ECO:0000256" key="11">
    <source>
        <dbReference type="ARBA" id="ARBA00022990"/>
    </source>
</evidence>
<evidence type="ECO:0000256" key="6">
    <source>
        <dbReference type="ARBA" id="ARBA00022553"/>
    </source>
</evidence>
<keyword evidence="6" id="KW-0597">Phosphoprotein</keyword>
<dbReference type="EMBL" id="OA882090">
    <property type="protein sequence ID" value="CAD7272694.1"/>
    <property type="molecule type" value="Genomic_DNA"/>
</dbReference>
<dbReference type="AlphaFoldDB" id="A0A7R9G9G2"/>
<dbReference type="InterPro" id="IPR009080">
    <property type="entry name" value="tRNAsynth_Ia_anticodon-bd"/>
</dbReference>
<dbReference type="PANTHER" id="PTHR42780:SF1">
    <property type="entry name" value="ISOLEUCINE--TRNA LIGASE, CYTOPLASMIC"/>
    <property type="match status" value="1"/>
</dbReference>
<evidence type="ECO:0000256" key="3">
    <source>
        <dbReference type="ARBA" id="ARBA00005594"/>
    </source>
</evidence>
<comment type="function">
    <text evidence="1">Catalyzes the specific attachment of an amino acid to its cognate tRNA in a 2 step reaction: the amino acid (AA) is first activated by ATP to form AA-AMP and then transferred to the acceptor end of the tRNA.</text>
</comment>
<evidence type="ECO:0000256" key="8">
    <source>
        <dbReference type="ARBA" id="ARBA00022741"/>
    </source>
</evidence>
<dbReference type="InterPro" id="IPR002301">
    <property type="entry name" value="Ile-tRNA-ligase"/>
</dbReference>
<reference evidence="20" key="1">
    <citation type="submission" date="2020-11" db="EMBL/GenBank/DDBJ databases">
        <authorList>
            <person name="Tran Van P."/>
        </authorList>
    </citation>
    <scope>NUCLEOTIDE SEQUENCE</scope>
</reference>
<dbReference type="InterPro" id="IPR014729">
    <property type="entry name" value="Rossmann-like_a/b/a_fold"/>
</dbReference>
<dbReference type="FunFam" id="1.10.730.10:FF:000004">
    <property type="entry name" value="Isoleucyl-tRNA synthetase, cytoplasmic"/>
    <property type="match status" value="1"/>
</dbReference>
<feature type="domain" description="Methionyl/Valyl/Leucyl/Isoleucyl-tRNA synthetase anticodon-binding" evidence="19">
    <location>
        <begin position="728"/>
        <end position="883"/>
    </location>
</feature>
<comment type="catalytic activity">
    <reaction evidence="14">
        <text>tRNA(Ile) + L-isoleucine + ATP = L-isoleucyl-tRNA(Ile) + AMP + diphosphate</text>
        <dbReference type="Rhea" id="RHEA:11060"/>
        <dbReference type="Rhea" id="RHEA-COMP:9666"/>
        <dbReference type="Rhea" id="RHEA-COMP:9695"/>
        <dbReference type="ChEBI" id="CHEBI:30616"/>
        <dbReference type="ChEBI" id="CHEBI:33019"/>
        <dbReference type="ChEBI" id="CHEBI:58045"/>
        <dbReference type="ChEBI" id="CHEBI:78442"/>
        <dbReference type="ChEBI" id="CHEBI:78528"/>
        <dbReference type="ChEBI" id="CHEBI:456215"/>
        <dbReference type="EC" id="6.1.1.5"/>
    </reaction>
</comment>
<evidence type="ECO:0000259" key="19">
    <source>
        <dbReference type="Pfam" id="PF08264"/>
    </source>
</evidence>
<dbReference type="CDD" id="cd00818">
    <property type="entry name" value="IleRS_core"/>
    <property type="match status" value="1"/>
</dbReference>
<protein>
    <recommendedName>
        <fullName evidence="16">Isoleucine--tRNA ligase, cytoplasmic</fullName>
        <ecNumber evidence="4">6.1.1.5</ecNumber>
    </recommendedName>
    <alternativeName>
        <fullName evidence="13">Isoleucyl-tRNA synthetase</fullName>
    </alternativeName>
</protein>
<organism evidence="20">
    <name type="scientific">Notodromas monacha</name>
    <dbReference type="NCBI Taxonomy" id="399045"/>
    <lineage>
        <taxon>Eukaryota</taxon>
        <taxon>Metazoa</taxon>
        <taxon>Ecdysozoa</taxon>
        <taxon>Arthropoda</taxon>
        <taxon>Crustacea</taxon>
        <taxon>Oligostraca</taxon>
        <taxon>Ostracoda</taxon>
        <taxon>Podocopa</taxon>
        <taxon>Podocopida</taxon>
        <taxon>Cypridocopina</taxon>
        <taxon>Cypridoidea</taxon>
        <taxon>Cyprididae</taxon>
        <taxon>Notodromas</taxon>
    </lineage>
</organism>
<keyword evidence="10 17" id="KW-0648">Protein biosynthesis</keyword>
<dbReference type="Pfam" id="PF19302">
    <property type="entry name" value="DUF5915"/>
    <property type="match status" value="1"/>
</dbReference>
<dbReference type="SUPFAM" id="SSF52374">
    <property type="entry name" value="Nucleotidylyl transferase"/>
    <property type="match status" value="1"/>
</dbReference>
<evidence type="ECO:0000256" key="7">
    <source>
        <dbReference type="ARBA" id="ARBA00022598"/>
    </source>
</evidence>
<evidence type="ECO:0000256" key="17">
    <source>
        <dbReference type="RuleBase" id="RU363035"/>
    </source>
</evidence>
<dbReference type="Pfam" id="PF00133">
    <property type="entry name" value="tRNA-synt_1"/>
    <property type="match status" value="1"/>
</dbReference>
<evidence type="ECO:0000256" key="4">
    <source>
        <dbReference type="ARBA" id="ARBA00013165"/>
    </source>
</evidence>
<comment type="similarity">
    <text evidence="3 17">Belongs to the class-I aminoacyl-tRNA synthetase family.</text>
</comment>
<dbReference type="Gene3D" id="3.40.50.620">
    <property type="entry name" value="HUPs"/>
    <property type="match status" value="2"/>
</dbReference>
<name>A0A7R9G9G2_9CRUS</name>
<evidence type="ECO:0000256" key="1">
    <source>
        <dbReference type="ARBA" id="ARBA00003170"/>
    </source>
</evidence>
<evidence type="ECO:0000256" key="13">
    <source>
        <dbReference type="ARBA" id="ARBA00032665"/>
    </source>
</evidence>
<keyword evidence="12 17" id="KW-0030">Aminoacyl-tRNA synthetase</keyword>
<accession>A0A7R9G9G2</accession>
<dbReference type="OrthoDB" id="1706657at2759"/>
<dbReference type="GO" id="GO:0000049">
    <property type="term" value="F:tRNA binding"/>
    <property type="evidence" value="ECO:0007669"/>
    <property type="project" value="InterPro"/>
</dbReference>
<dbReference type="EC" id="6.1.1.5" evidence="4"/>
<evidence type="ECO:0000313" key="21">
    <source>
        <dbReference type="Proteomes" id="UP000678499"/>
    </source>
</evidence>
<evidence type="ECO:0000313" key="20">
    <source>
        <dbReference type="EMBL" id="CAD7272694.1"/>
    </source>
</evidence>
<dbReference type="PRINTS" id="PR00984">
    <property type="entry name" value="TRNASYNTHILE"/>
</dbReference>
<evidence type="ECO:0000256" key="14">
    <source>
        <dbReference type="ARBA" id="ARBA00048359"/>
    </source>
</evidence>
<dbReference type="InterPro" id="IPR009008">
    <property type="entry name" value="Val/Leu/Ile-tRNA-synth_edit"/>
</dbReference>
<dbReference type="SUPFAM" id="SSF50677">
    <property type="entry name" value="ValRS/IleRS/LeuRS editing domain"/>
    <property type="match status" value="1"/>
</dbReference>
<evidence type="ECO:0000259" key="18">
    <source>
        <dbReference type="Pfam" id="PF00133"/>
    </source>
</evidence>
<dbReference type="GO" id="GO:0002161">
    <property type="term" value="F:aminoacyl-tRNA deacylase activity"/>
    <property type="evidence" value="ECO:0007669"/>
    <property type="project" value="InterPro"/>
</dbReference>
<evidence type="ECO:0000256" key="10">
    <source>
        <dbReference type="ARBA" id="ARBA00022917"/>
    </source>
</evidence>